<dbReference type="PATRIC" id="fig|1286106.3.peg.78"/>
<keyword evidence="13" id="KW-0282">Flagellum</keyword>
<evidence type="ECO:0000256" key="7">
    <source>
        <dbReference type="ARBA" id="ARBA00023139"/>
    </source>
</evidence>
<dbReference type="GO" id="GO:0071973">
    <property type="term" value="P:bacterial-type flagellum-dependent cell motility"/>
    <property type="evidence" value="ECO:0007669"/>
    <property type="project" value="InterPro"/>
</dbReference>
<dbReference type="PRINTS" id="PR01008">
    <property type="entry name" value="FLGLRINGFLGH"/>
</dbReference>
<keyword evidence="10" id="KW-0449">Lipoprotein</keyword>
<comment type="subunit">
    <text evidence="4 11">The basal body constitutes a major portion of the flagellar organelle and consists of four rings (L,P,S, and M) mounted on a central rod.</text>
</comment>
<keyword evidence="7" id="KW-0564">Palmitate</keyword>
<evidence type="ECO:0000256" key="12">
    <source>
        <dbReference type="SAM" id="MobiDB-lite"/>
    </source>
</evidence>
<keyword evidence="6 11" id="KW-0472">Membrane</keyword>
<evidence type="ECO:0000256" key="4">
    <source>
        <dbReference type="ARBA" id="ARBA00011439"/>
    </source>
</evidence>
<comment type="similarity">
    <text evidence="3 11">Belongs to the FlgH family.</text>
</comment>
<feature type="compositionally biased region" description="Polar residues" evidence="12">
    <location>
        <begin position="99"/>
        <end position="109"/>
    </location>
</feature>
<keyword evidence="13" id="KW-0966">Cell projection</keyword>
<dbReference type="GO" id="GO:0003774">
    <property type="term" value="F:cytoskeletal motor activity"/>
    <property type="evidence" value="ECO:0007669"/>
    <property type="project" value="InterPro"/>
</dbReference>
<feature type="region of interest" description="Disordered" evidence="12">
    <location>
        <begin position="90"/>
        <end position="109"/>
    </location>
</feature>
<organism evidence="13 14">
    <name type="scientific">Methylophaga lonarensis MPL</name>
    <dbReference type="NCBI Taxonomy" id="1286106"/>
    <lineage>
        <taxon>Bacteria</taxon>
        <taxon>Pseudomonadati</taxon>
        <taxon>Pseudomonadota</taxon>
        <taxon>Gammaproteobacteria</taxon>
        <taxon>Thiotrichales</taxon>
        <taxon>Piscirickettsiaceae</taxon>
        <taxon>Methylophaga</taxon>
    </lineage>
</organism>
<evidence type="ECO:0000256" key="6">
    <source>
        <dbReference type="ARBA" id="ARBA00023136"/>
    </source>
</evidence>
<comment type="subcellular location">
    <subcellularLocation>
        <location evidence="11">Cell outer membrane</location>
    </subcellularLocation>
    <subcellularLocation>
        <location evidence="11">Bacterial flagellum basal body</location>
    </subcellularLocation>
    <subcellularLocation>
        <location evidence="2">Membrane</location>
        <topology evidence="2">Lipid-anchor</topology>
    </subcellularLocation>
</comment>
<evidence type="ECO:0000256" key="1">
    <source>
        <dbReference type="ARBA" id="ARBA00002591"/>
    </source>
</evidence>
<dbReference type="EMBL" id="APHR01000002">
    <property type="protein sequence ID" value="EMR14294.1"/>
    <property type="molecule type" value="Genomic_DNA"/>
</dbReference>
<dbReference type="InterPro" id="IPR000527">
    <property type="entry name" value="Flag_Lring"/>
</dbReference>
<dbReference type="PANTHER" id="PTHR34933">
    <property type="entry name" value="FLAGELLAR L-RING PROTEIN"/>
    <property type="match status" value="1"/>
</dbReference>
<reference evidence="13 14" key="1">
    <citation type="journal article" date="2013" name="Genome Announc.">
        <title>Draft Genome Sequence of Methylophaga lonarensis MPLT, a Haloalkaliphilic (Non-Methane-Utilizing) Methylotroph.</title>
        <authorList>
            <person name="Shetty S.A."/>
            <person name="Marathe N.P."/>
            <person name="Munot H."/>
            <person name="Antony C.P."/>
            <person name="Dhotre D.P."/>
            <person name="Murrell J.C."/>
            <person name="Shouche Y.S."/>
        </authorList>
    </citation>
    <scope>NUCLEOTIDE SEQUENCE [LARGE SCALE GENOMIC DNA]</scope>
    <source>
        <strain evidence="13 14">MPL</strain>
    </source>
</reference>
<evidence type="ECO:0000256" key="8">
    <source>
        <dbReference type="ARBA" id="ARBA00023143"/>
    </source>
</evidence>
<dbReference type="GO" id="GO:0009279">
    <property type="term" value="C:cell outer membrane"/>
    <property type="evidence" value="ECO:0007669"/>
    <property type="project" value="UniProtKB-SubCell"/>
</dbReference>
<dbReference type="GO" id="GO:0009427">
    <property type="term" value="C:bacterial-type flagellum basal body, distal rod, L ring"/>
    <property type="evidence" value="ECO:0007669"/>
    <property type="project" value="InterPro"/>
</dbReference>
<evidence type="ECO:0000256" key="5">
    <source>
        <dbReference type="ARBA" id="ARBA00022729"/>
    </source>
</evidence>
<dbReference type="PANTHER" id="PTHR34933:SF1">
    <property type="entry name" value="FLAGELLAR L-RING PROTEIN"/>
    <property type="match status" value="1"/>
</dbReference>
<proteinExistence type="inferred from homology"/>
<keyword evidence="14" id="KW-1185">Reference proteome</keyword>
<evidence type="ECO:0000256" key="2">
    <source>
        <dbReference type="ARBA" id="ARBA00004635"/>
    </source>
</evidence>
<evidence type="ECO:0000313" key="14">
    <source>
        <dbReference type="Proteomes" id="UP000012019"/>
    </source>
</evidence>
<evidence type="ECO:0000256" key="3">
    <source>
        <dbReference type="ARBA" id="ARBA00006929"/>
    </source>
</evidence>
<dbReference type="STRING" id="1286106.MPL1_00397"/>
<evidence type="ECO:0000256" key="11">
    <source>
        <dbReference type="HAMAP-Rule" id="MF_00415"/>
    </source>
</evidence>
<keyword evidence="9 11" id="KW-0998">Cell outer membrane</keyword>
<protein>
    <recommendedName>
        <fullName evidence="11">Flagellar L-ring protein</fullName>
    </recommendedName>
    <alternativeName>
        <fullName evidence="11">Basal body L-ring protein</fullName>
    </alternativeName>
</protein>
<evidence type="ECO:0000313" key="13">
    <source>
        <dbReference type="EMBL" id="EMR14294.1"/>
    </source>
</evidence>
<dbReference type="Proteomes" id="UP000012019">
    <property type="component" value="Unassembled WGS sequence"/>
</dbReference>
<keyword evidence="5" id="KW-0732">Signal</keyword>
<dbReference type="AlphaFoldDB" id="M7PV35"/>
<keyword evidence="13" id="KW-0969">Cilium</keyword>
<dbReference type="eggNOG" id="COG2063">
    <property type="taxonomic scope" value="Bacteria"/>
</dbReference>
<sequence>MNQHALSEAIMKLRYKILTPLALVAVVGCANDTPKRDPAYAATRPVAVPQVERNDGAIFNTATNISLFEDYRARRVGDILTVRLEERTLGEKESETTVRKQNNSNIDNPTVFGTQPQFSLPNQLPLADTSNNNLAFGVSSSHNFRGQGDSDLSNRLVGDISVSVVEVLPNGNMIIRGEKIVTINQGNEYIRLSGIVSPRDIDGSNTISSIRIADAQISYTGDGATNDANVMGWLSRFFVSALMPF</sequence>
<comment type="function">
    <text evidence="1 11">Assembles around the rod to form the L-ring and probably protects the motor/basal body from shearing forces during rotation.</text>
</comment>
<name>M7PV35_9GAMM</name>
<evidence type="ECO:0000256" key="10">
    <source>
        <dbReference type="ARBA" id="ARBA00023288"/>
    </source>
</evidence>
<keyword evidence="8 11" id="KW-0975">Bacterial flagellum</keyword>
<evidence type="ECO:0000256" key="9">
    <source>
        <dbReference type="ARBA" id="ARBA00023237"/>
    </source>
</evidence>
<comment type="caution">
    <text evidence="13">The sequence shown here is derived from an EMBL/GenBank/DDBJ whole genome shotgun (WGS) entry which is preliminary data.</text>
</comment>
<dbReference type="Pfam" id="PF02107">
    <property type="entry name" value="FlgH"/>
    <property type="match status" value="1"/>
</dbReference>
<accession>M7PV35</accession>
<dbReference type="HAMAP" id="MF_00415">
    <property type="entry name" value="FlgH"/>
    <property type="match status" value="1"/>
</dbReference>
<gene>
    <name evidence="11" type="primary">flgH</name>
    <name evidence="13" type="ORF">MPL1_00397</name>
</gene>